<sequence>MTPNHRIILWSTGLVVLGLFLSVIGLILYEFTPAIDRTGAPAITSIATFGLTTGGVLVITRAKDSDLASFARTMWRSVAYITAGAVILAAIVAALMLDPVTSLVVALVALQGPVGAWFVSQQMGTTAR</sequence>
<keyword evidence="1" id="KW-0472">Membrane</keyword>
<feature type="transmembrane region" description="Helical" evidence="1">
    <location>
        <begin position="40"/>
        <end position="58"/>
    </location>
</feature>
<feature type="transmembrane region" description="Helical" evidence="1">
    <location>
        <begin position="78"/>
        <end position="97"/>
    </location>
</feature>
<evidence type="ECO:0000313" key="3">
    <source>
        <dbReference type="Proteomes" id="UP000705983"/>
    </source>
</evidence>
<accession>A0ABS2TFX9</accession>
<dbReference type="EMBL" id="JAFFJS010000004">
    <property type="protein sequence ID" value="MBM9433568.1"/>
    <property type="molecule type" value="Genomic_DNA"/>
</dbReference>
<protein>
    <submittedName>
        <fullName evidence="2">Uncharacterized protein</fullName>
    </submittedName>
</protein>
<keyword evidence="1" id="KW-1133">Transmembrane helix</keyword>
<feature type="transmembrane region" description="Helical" evidence="1">
    <location>
        <begin position="103"/>
        <end position="120"/>
    </location>
</feature>
<reference evidence="3" key="1">
    <citation type="submission" date="2021-02" db="EMBL/GenBank/DDBJ databases">
        <title>Leucobacter sp. CX169.</title>
        <authorList>
            <person name="Cheng Y."/>
        </authorList>
    </citation>
    <scope>NUCLEOTIDE SEQUENCE [LARGE SCALE GENOMIC DNA]</scope>
    <source>
        <strain evidence="3">JY899</strain>
    </source>
</reference>
<evidence type="ECO:0000256" key="1">
    <source>
        <dbReference type="SAM" id="Phobius"/>
    </source>
</evidence>
<name>A0ABS2TFX9_9ACTO</name>
<organism evidence="2 3">
    <name type="scientific">Flaviflexus equikiangi</name>
    <dbReference type="NCBI Taxonomy" id="2758573"/>
    <lineage>
        <taxon>Bacteria</taxon>
        <taxon>Bacillati</taxon>
        <taxon>Actinomycetota</taxon>
        <taxon>Actinomycetes</taxon>
        <taxon>Actinomycetales</taxon>
        <taxon>Actinomycetaceae</taxon>
        <taxon>Flaviflexus</taxon>
    </lineage>
</organism>
<comment type="caution">
    <text evidence="2">The sequence shown here is derived from an EMBL/GenBank/DDBJ whole genome shotgun (WGS) entry which is preliminary data.</text>
</comment>
<feature type="transmembrane region" description="Helical" evidence="1">
    <location>
        <begin position="7"/>
        <end position="28"/>
    </location>
</feature>
<dbReference type="Proteomes" id="UP000705983">
    <property type="component" value="Unassembled WGS sequence"/>
</dbReference>
<proteinExistence type="predicted"/>
<keyword evidence="1" id="KW-0812">Transmembrane</keyword>
<gene>
    <name evidence="2" type="ORF">JVW63_07650</name>
</gene>
<evidence type="ECO:0000313" key="2">
    <source>
        <dbReference type="EMBL" id="MBM9433568.1"/>
    </source>
</evidence>
<keyword evidence="3" id="KW-1185">Reference proteome</keyword>
<dbReference type="RefSeq" id="WP_187996797.1">
    <property type="nucleotide sequence ID" value="NZ_JACEXG010000004.1"/>
</dbReference>